<keyword evidence="2" id="KW-0732">Signal</keyword>
<dbReference type="EMBL" id="FOKV01000004">
    <property type="protein sequence ID" value="SFC40825.1"/>
    <property type="molecule type" value="Genomic_DNA"/>
</dbReference>
<dbReference type="Proteomes" id="UP000199438">
    <property type="component" value="Unassembled WGS sequence"/>
</dbReference>
<feature type="domain" description="DUF4859" evidence="3">
    <location>
        <begin position="499"/>
        <end position="609"/>
    </location>
</feature>
<keyword evidence="5" id="KW-1185">Reference proteome</keyword>
<dbReference type="AlphaFoldDB" id="A0A1I1IXC0"/>
<organism evidence="4 5">
    <name type="scientific">Zunongwangia mangrovi</name>
    <dbReference type="NCBI Taxonomy" id="1334022"/>
    <lineage>
        <taxon>Bacteria</taxon>
        <taxon>Pseudomonadati</taxon>
        <taxon>Bacteroidota</taxon>
        <taxon>Flavobacteriia</taxon>
        <taxon>Flavobacteriales</taxon>
        <taxon>Flavobacteriaceae</taxon>
        <taxon>Zunongwangia</taxon>
    </lineage>
</organism>
<dbReference type="InterPro" id="IPR045690">
    <property type="entry name" value="DUF6055"/>
</dbReference>
<feature type="chain" id="PRO_5011698462" description="DUF4859 domain-containing protein" evidence="2">
    <location>
        <begin position="23"/>
        <end position="623"/>
    </location>
</feature>
<evidence type="ECO:0000259" key="3">
    <source>
        <dbReference type="Pfam" id="PF16151"/>
    </source>
</evidence>
<proteinExistence type="predicted"/>
<feature type="signal peptide" evidence="2">
    <location>
        <begin position="1"/>
        <end position="22"/>
    </location>
</feature>
<dbReference type="Pfam" id="PF16151">
    <property type="entry name" value="DUF4859"/>
    <property type="match status" value="1"/>
</dbReference>
<evidence type="ECO:0000256" key="2">
    <source>
        <dbReference type="SAM" id="SignalP"/>
    </source>
</evidence>
<evidence type="ECO:0000256" key="1">
    <source>
        <dbReference type="SAM" id="MobiDB-lite"/>
    </source>
</evidence>
<gene>
    <name evidence="4" type="ORF">SAMN04487907_10494</name>
</gene>
<dbReference type="OrthoDB" id="9802005at2"/>
<evidence type="ECO:0000313" key="5">
    <source>
        <dbReference type="Proteomes" id="UP000199438"/>
    </source>
</evidence>
<reference evidence="5" key="1">
    <citation type="submission" date="2016-10" db="EMBL/GenBank/DDBJ databases">
        <authorList>
            <person name="Varghese N."/>
            <person name="Submissions S."/>
        </authorList>
    </citation>
    <scope>NUCLEOTIDE SEQUENCE [LARGE SCALE GENOMIC DNA]</scope>
    <source>
        <strain evidence="5">DSM 24499</strain>
    </source>
</reference>
<protein>
    <recommendedName>
        <fullName evidence="3">DUF4859 domain-containing protein</fullName>
    </recommendedName>
</protein>
<accession>A0A1I1IXC0</accession>
<evidence type="ECO:0000313" key="4">
    <source>
        <dbReference type="EMBL" id="SFC40825.1"/>
    </source>
</evidence>
<sequence>MRLLKKLIILLLLNLFFVNCSSDESFEDPVGGEEEETPVEEPEEEPVPEEGELSIYIPNEFSEMDFEDPESTWTYNRSRESEHFIVFWGAGYGDNAPGSADTPAQYRVDIDDLLDRAEDFYALNIGELGFAETGVGNSNLDQYKMMIFLFYQEEWLATGSGYDDTIGALWISPNTAQPVGHTIAHEIGHSFQYQVFSDIANGHGFRYGFGGNGGNAFWEQTAQWQGFQSYPELAFTVGDFGVYIENYNKHIHHEDYRYASYFIHYYWTSLHGRDFIGRLWREAREPEDPIQAYMRITGISVDDLNAEIYDAATKFVTWDLDDLRSYGEDFIGAQNYNYTSQQDGSHIVSPDYAPQTTGYNVIPLNVPEANTEVSVDFTGIPNAAGFNTVDASIAGWRYGFVALQENGTRVYGDMNNDSDGSASFVVPENTTNLWFVVTGAPSEYSPHAWDDDNSNDDQWPYQVSFAETNILGIVDLPEDGEPQNVDLSYDISFPADTENYTGTNVTLNTEAIAEAFLMQPNQIAQEIGSSIQFYAVNSNGDLIAETTANGYGHWFDAAGDVIGWGDNAVVYSEFTESNFNFEIGQFPGHSVSGDIYTISQALVYEYDTGEFAQATITFNITIE</sequence>
<dbReference type="RefSeq" id="WP_092542536.1">
    <property type="nucleotide sequence ID" value="NZ_FOKV01000004.1"/>
</dbReference>
<name>A0A1I1IXC0_9FLAO</name>
<dbReference type="STRING" id="1334022.SAMN04487907_10494"/>
<feature type="region of interest" description="Disordered" evidence="1">
    <location>
        <begin position="24"/>
        <end position="51"/>
    </location>
</feature>
<dbReference type="InterPro" id="IPR032339">
    <property type="entry name" value="DUF4859"/>
</dbReference>
<dbReference type="Pfam" id="PF19527">
    <property type="entry name" value="DUF6055"/>
    <property type="match status" value="1"/>
</dbReference>